<accession>K6Y691</accession>
<sequence length="116" mass="13304">MDIWIQRRHGQKLQRQGDHRTPYQRDKARILHSAAFRRLQAKTQVLGVGMSDFYRTRLTHSLEASQIGQGIAAQLRSKYAELTEHLGMNDTLIEALCLAHDIGHPPYAINHDNSYV</sequence>
<keyword evidence="2" id="KW-0378">Hydrolase</keyword>
<dbReference type="Gene3D" id="1.10.3210.10">
    <property type="entry name" value="Hypothetical protein af1432"/>
    <property type="match status" value="1"/>
</dbReference>
<evidence type="ECO:0000259" key="1">
    <source>
        <dbReference type="PROSITE" id="PS51831"/>
    </source>
</evidence>
<dbReference type="EC" id="3.1.5.1" evidence="2"/>
<feature type="domain" description="HD" evidence="1">
    <location>
        <begin position="57"/>
        <end position="116"/>
    </location>
</feature>
<organism evidence="2 3">
    <name type="scientific">Paraglaciecola arctica BSs20135</name>
    <dbReference type="NCBI Taxonomy" id="493475"/>
    <lineage>
        <taxon>Bacteria</taxon>
        <taxon>Pseudomonadati</taxon>
        <taxon>Pseudomonadota</taxon>
        <taxon>Gammaproteobacteria</taxon>
        <taxon>Alteromonadales</taxon>
        <taxon>Alteromonadaceae</taxon>
        <taxon>Paraglaciecola</taxon>
    </lineage>
</organism>
<dbReference type="InterPro" id="IPR006674">
    <property type="entry name" value="HD_domain"/>
</dbReference>
<dbReference type="Pfam" id="PF01966">
    <property type="entry name" value="HD"/>
    <property type="match status" value="1"/>
</dbReference>
<proteinExistence type="predicted"/>
<protein>
    <submittedName>
        <fullName evidence="2">dGTPase</fullName>
        <ecNumber evidence="2">3.1.5.1</ecNumber>
    </submittedName>
</protein>
<dbReference type="eggNOG" id="COG0232">
    <property type="taxonomic scope" value="Bacteria"/>
</dbReference>
<dbReference type="STRING" id="493475.GARC_2510"/>
<dbReference type="GO" id="GO:0008832">
    <property type="term" value="F:dGTPase activity"/>
    <property type="evidence" value="ECO:0007669"/>
    <property type="project" value="UniProtKB-EC"/>
</dbReference>
<gene>
    <name evidence="2" type="primary">dgt</name>
    <name evidence="2" type="ORF">GARC_2510</name>
</gene>
<name>K6Y691_9ALTE</name>
<dbReference type="Proteomes" id="UP000006327">
    <property type="component" value="Unassembled WGS sequence"/>
</dbReference>
<reference evidence="2 3" key="1">
    <citation type="journal article" date="2017" name="Antonie Van Leeuwenhoek">
        <title>Rhizobium rhizosphaerae sp. nov., a novel species isolated from rice rhizosphere.</title>
        <authorList>
            <person name="Zhao J.J."/>
            <person name="Zhang J."/>
            <person name="Zhang R.J."/>
            <person name="Zhang C.W."/>
            <person name="Yin H.Q."/>
            <person name="Zhang X.X."/>
        </authorList>
    </citation>
    <scope>NUCLEOTIDE SEQUENCE [LARGE SCALE GENOMIC DNA]</scope>
    <source>
        <strain evidence="2 3">BSs20135</strain>
    </source>
</reference>
<dbReference type="AlphaFoldDB" id="K6Y691"/>
<dbReference type="PROSITE" id="PS51831">
    <property type="entry name" value="HD"/>
    <property type="match status" value="1"/>
</dbReference>
<evidence type="ECO:0000313" key="2">
    <source>
        <dbReference type="EMBL" id="GAC19476.1"/>
    </source>
</evidence>
<comment type="caution">
    <text evidence="2">The sequence shown here is derived from an EMBL/GenBank/DDBJ whole genome shotgun (WGS) entry which is preliminary data.</text>
</comment>
<keyword evidence="3" id="KW-1185">Reference proteome</keyword>
<evidence type="ECO:0000313" key="3">
    <source>
        <dbReference type="Proteomes" id="UP000006327"/>
    </source>
</evidence>
<dbReference type="SUPFAM" id="SSF109604">
    <property type="entry name" value="HD-domain/PDEase-like"/>
    <property type="match status" value="1"/>
</dbReference>
<dbReference type="EMBL" id="BAEO01000031">
    <property type="protein sequence ID" value="GAC19476.1"/>
    <property type="molecule type" value="Genomic_DNA"/>
</dbReference>